<evidence type="ECO:0000256" key="3">
    <source>
        <dbReference type="ARBA" id="ARBA00022824"/>
    </source>
</evidence>
<dbReference type="Proteomes" id="UP001652583">
    <property type="component" value="Chromosome E4"/>
</dbReference>
<reference evidence="9" key="1">
    <citation type="submission" date="2025-08" db="UniProtKB">
        <authorList>
            <consortium name="RefSeq"/>
        </authorList>
    </citation>
    <scope>IDENTIFICATION</scope>
    <source>
        <tissue evidence="9">Blood</tissue>
    </source>
</reference>
<comment type="similarity">
    <text evidence="6">Belongs to the membrane-bound acyltransferase family. HHAT subfamily.</text>
</comment>
<evidence type="ECO:0000256" key="5">
    <source>
        <dbReference type="ARBA" id="ARBA00023136"/>
    </source>
</evidence>
<name>A0ABM3NZW7_ACIJB</name>
<proteinExistence type="inferred from homology"/>
<evidence type="ECO:0000256" key="7">
    <source>
        <dbReference type="SAM" id="Phobius"/>
    </source>
</evidence>
<dbReference type="InterPro" id="IPR004299">
    <property type="entry name" value="MBOAT_fam"/>
</dbReference>
<feature type="transmembrane region" description="Helical" evidence="7">
    <location>
        <begin position="318"/>
        <end position="336"/>
    </location>
</feature>
<feature type="transmembrane region" description="Helical" evidence="7">
    <location>
        <begin position="384"/>
        <end position="405"/>
    </location>
</feature>
<protein>
    <submittedName>
        <fullName evidence="9">Protein-cysteine N-palmitoyltransferase HHAT isoform X6</fullName>
    </submittedName>
</protein>
<keyword evidence="5 7" id="KW-0472">Membrane</keyword>
<dbReference type="GeneID" id="106981782"/>
<dbReference type="Pfam" id="PF03062">
    <property type="entry name" value="MBOAT"/>
    <property type="match status" value="2"/>
</dbReference>
<feature type="transmembrane region" description="Helical" evidence="7">
    <location>
        <begin position="205"/>
        <end position="230"/>
    </location>
</feature>
<feature type="transmembrane region" description="Helical" evidence="7">
    <location>
        <begin position="129"/>
        <end position="147"/>
    </location>
</feature>
<keyword evidence="2 7" id="KW-0812">Transmembrane</keyword>
<feature type="transmembrane region" description="Helical" evidence="7">
    <location>
        <begin position="7"/>
        <end position="23"/>
    </location>
</feature>
<dbReference type="RefSeq" id="XP_053064972.1">
    <property type="nucleotide sequence ID" value="XM_053208997.1"/>
</dbReference>
<evidence type="ECO:0000256" key="4">
    <source>
        <dbReference type="ARBA" id="ARBA00022989"/>
    </source>
</evidence>
<feature type="transmembrane region" description="Helical" evidence="7">
    <location>
        <begin position="101"/>
        <end position="123"/>
    </location>
</feature>
<keyword evidence="3" id="KW-0256">Endoplasmic reticulum</keyword>
<organism evidence="8 9">
    <name type="scientific">Acinonyx jubatus</name>
    <name type="common">Cheetah</name>
    <dbReference type="NCBI Taxonomy" id="32536"/>
    <lineage>
        <taxon>Eukaryota</taxon>
        <taxon>Metazoa</taxon>
        <taxon>Chordata</taxon>
        <taxon>Craniata</taxon>
        <taxon>Vertebrata</taxon>
        <taxon>Euteleostomi</taxon>
        <taxon>Mammalia</taxon>
        <taxon>Eutheria</taxon>
        <taxon>Laurasiatheria</taxon>
        <taxon>Carnivora</taxon>
        <taxon>Feliformia</taxon>
        <taxon>Felidae</taxon>
        <taxon>Felinae</taxon>
        <taxon>Acinonyx</taxon>
    </lineage>
</organism>
<feature type="transmembrane region" description="Helical" evidence="7">
    <location>
        <begin position="71"/>
        <end position="89"/>
    </location>
</feature>
<evidence type="ECO:0000256" key="6">
    <source>
        <dbReference type="ARBA" id="ARBA00038268"/>
    </source>
</evidence>
<evidence type="ECO:0000256" key="2">
    <source>
        <dbReference type="ARBA" id="ARBA00022692"/>
    </source>
</evidence>
<evidence type="ECO:0000256" key="1">
    <source>
        <dbReference type="ARBA" id="ARBA00004477"/>
    </source>
</evidence>
<feature type="transmembrane region" description="Helical" evidence="7">
    <location>
        <begin position="417"/>
        <end position="436"/>
    </location>
</feature>
<dbReference type="InterPro" id="IPR051085">
    <property type="entry name" value="MB_O-acyltransferase"/>
</dbReference>
<dbReference type="PANTHER" id="PTHR13285:SF20">
    <property type="entry name" value="PROTEIN-CYSTEINE N-PALMITOYLTRANSFERASE HHAT"/>
    <property type="match status" value="1"/>
</dbReference>
<accession>A0ABM3NZW7</accession>
<comment type="subcellular location">
    <subcellularLocation>
        <location evidence="1">Endoplasmic reticulum membrane</location>
        <topology evidence="1">Multi-pass membrane protein</topology>
    </subcellularLocation>
</comment>
<evidence type="ECO:0000313" key="9">
    <source>
        <dbReference type="RefSeq" id="XP_053064972.1"/>
    </source>
</evidence>
<feature type="transmembrane region" description="Helical" evidence="7">
    <location>
        <begin position="168"/>
        <end position="185"/>
    </location>
</feature>
<gene>
    <name evidence="9" type="primary">HHAT</name>
</gene>
<sequence>MLPRWELSFYLFASLGFHLYSFYEVYKVSREHEEELDRQFDLEAGTLFGGFKKDPNDFEWSFWMEWGRQQLVRFLLGHMAVSQVAGVLARKHRPWILGAYGMWASWCVLGAQGTAIIFLHTLISFCVAQFQSQLLSWLCSLFLLTTLRLQDVEEVKMQQQEYCSLKSSLSAFALGLGRLLCYWWLAELMVHLMYMHAIYSSAPLLRAVSCWTLGGLALAQVIFFYLKYLVLFGVPALLMRLDGLTPPPLPRCVSTMFSFTGMWRYFDVGLHDFLIRCPFSQTSACAWLREWIIWETDSEMSSECRYVYIPVGGSQHGLLRTLFATAVTFAFVSFWHGGHDYLWYWAALNWLGVVAENTVQRLVQTPCIQDSLIHFLSPQARRRFHAAFASCSTSMLILSNLVFLGGSQVGKIYWNRIFIQGWPYVTLSVLGFLYCYSHVGIAWSQTYLVD</sequence>
<dbReference type="PANTHER" id="PTHR13285">
    <property type="entry name" value="ACYLTRANSFERASE"/>
    <property type="match status" value="1"/>
</dbReference>
<keyword evidence="8" id="KW-1185">Reference proteome</keyword>
<keyword evidence="4 7" id="KW-1133">Transmembrane helix</keyword>
<evidence type="ECO:0000313" key="8">
    <source>
        <dbReference type="Proteomes" id="UP001652583"/>
    </source>
</evidence>